<evidence type="ECO:0000313" key="7">
    <source>
        <dbReference type="EMBL" id="JAP63978.1"/>
    </source>
</evidence>
<feature type="domain" description="AB hydrolase-1" evidence="5">
    <location>
        <begin position="259"/>
        <end position="369"/>
    </location>
</feature>
<keyword evidence="2" id="KW-0378">Hydrolase</keyword>
<dbReference type="GO" id="GO:0047372">
    <property type="term" value="F:monoacylglycerol lipase activity"/>
    <property type="evidence" value="ECO:0007669"/>
    <property type="project" value="TreeGrafter"/>
</dbReference>
<dbReference type="ESTHER" id="9acar-a0a131xd17">
    <property type="family name" value="ABHD16"/>
</dbReference>
<protein>
    <submittedName>
        <fullName evidence="7">Putative conserved plasma membrane protein</fullName>
    </submittedName>
</protein>
<dbReference type="PANTHER" id="PTHR12277:SF72">
    <property type="entry name" value="BAT5L PROTEIN"/>
    <property type="match status" value="1"/>
</dbReference>
<dbReference type="SUPFAM" id="SSF53474">
    <property type="entry name" value="alpha/beta-Hydrolases"/>
    <property type="match status" value="1"/>
</dbReference>
<keyword evidence="4" id="KW-0472">Membrane</keyword>
<accession>A0A131XD17</accession>
<reference evidence="7" key="1">
    <citation type="journal article" date="2017" name="Ticks Tick Borne Dis.">
        <title>An insight into the sialome of Hyalomma excavatum.</title>
        <authorList>
            <person name="Ribeiro J.M."/>
            <person name="Slovak M."/>
            <person name="Francischetti I.M."/>
        </authorList>
    </citation>
    <scope>NUCLEOTIDE SEQUENCE</scope>
    <source>
        <strain evidence="7">Samish</strain>
        <tissue evidence="7">Salivary glands</tissue>
    </source>
</reference>
<dbReference type="Pfam" id="PF22990">
    <property type="entry name" value="ABHD16_N"/>
    <property type="match status" value="1"/>
</dbReference>
<feature type="transmembrane region" description="Helical" evidence="4">
    <location>
        <begin position="49"/>
        <end position="70"/>
    </location>
</feature>
<evidence type="ECO:0000259" key="6">
    <source>
        <dbReference type="Pfam" id="PF22990"/>
    </source>
</evidence>
<evidence type="ECO:0000256" key="4">
    <source>
        <dbReference type="SAM" id="Phobius"/>
    </source>
</evidence>
<name>A0A131XD17_9ACAR</name>
<dbReference type="AlphaFoldDB" id="A0A131XD17"/>
<dbReference type="GO" id="GO:0052651">
    <property type="term" value="P:monoacylglycerol catabolic process"/>
    <property type="evidence" value="ECO:0007669"/>
    <property type="project" value="TreeGrafter"/>
</dbReference>
<dbReference type="PANTHER" id="PTHR12277">
    <property type="entry name" value="ALPHA/BETA HYDROLASE DOMAIN-CONTAINING PROTEIN"/>
    <property type="match status" value="1"/>
</dbReference>
<organism evidence="7">
    <name type="scientific">Hyalomma excavatum</name>
    <dbReference type="NCBI Taxonomy" id="257692"/>
    <lineage>
        <taxon>Eukaryota</taxon>
        <taxon>Metazoa</taxon>
        <taxon>Ecdysozoa</taxon>
        <taxon>Arthropoda</taxon>
        <taxon>Chelicerata</taxon>
        <taxon>Arachnida</taxon>
        <taxon>Acari</taxon>
        <taxon>Parasitiformes</taxon>
        <taxon>Ixodida</taxon>
        <taxon>Ixodoidea</taxon>
        <taxon>Ixodidae</taxon>
        <taxon>Hyalomminae</taxon>
        <taxon>Hyalomma</taxon>
    </lineage>
</organism>
<proteinExistence type="evidence at transcript level"/>
<feature type="domain" description="Phosphatidylserine Lipase ABHD16 N-terminal" evidence="6">
    <location>
        <begin position="8"/>
        <end position="138"/>
    </location>
</feature>
<dbReference type="Gene3D" id="3.40.50.1820">
    <property type="entry name" value="alpha/beta hydrolase"/>
    <property type="match status" value="1"/>
</dbReference>
<evidence type="ECO:0000259" key="5">
    <source>
        <dbReference type="Pfam" id="PF00561"/>
    </source>
</evidence>
<evidence type="ECO:0000256" key="1">
    <source>
        <dbReference type="ARBA" id="ARBA00009709"/>
    </source>
</evidence>
<dbReference type="GO" id="GO:0012505">
    <property type="term" value="C:endomembrane system"/>
    <property type="evidence" value="ECO:0007669"/>
    <property type="project" value="TreeGrafter"/>
</dbReference>
<keyword evidence="3" id="KW-0443">Lipid metabolism</keyword>
<dbReference type="InterPro" id="IPR029058">
    <property type="entry name" value="AB_hydrolase_fold"/>
</dbReference>
<evidence type="ECO:0000256" key="3">
    <source>
        <dbReference type="ARBA" id="ARBA00023098"/>
    </source>
</evidence>
<keyword evidence="4" id="KW-0812">Transmembrane</keyword>
<dbReference type="InterPro" id="IPR000073">
    <property type="entry name" value="AB_hydrolase_1"/>
</dbReference>
<keyword evidence="4" id="KW-1133">Transmembrane helix</keyword>
<evidence type="ECO:0000256" key="2">
    <source>
        <dbReference type="ARBA" id="ARBA00022801"/>
    </source>
</evidence>
<feature type="transmembrane region" description="Helical" evidence="4">
    <location>
        <begin position="82"/>
        <end position="103"/>
    </location>
</feature>
<sequence length="566" mass="63160">MRMTGSFIFKYIYGPRLYRIHKTADREGRSYEPNGVEGYSDNIIRSVSFALSLAWSIGVYTSPIIAAVLYRRGYVTFEGVYALTRLAGVICVVMVGTICLRGIGRIASSDYGQFLRALQAAQQNLSKESKTELAKYDSEFYAWPIDFRWNDPLVDKSKPRVEVESQPSRQGGFFASLRALPCEILSYIAVHTFGRRMMYPGTVKLLQAAVAPMLVQGRARLIEEHNALRHKLLTRDGNEIDSVFVDRRNSTVYANGKILVVCCEGNAGFYEYGIATTPIEAGYSVLGWNHPGFAGSTGVPFPSQEKNAVDVVMQFAIRRLGFPPENIIVYAWSIGAYCATWAAMNYPDIKGLILDATFDDVLPLAASKMPPSWEPIVRRTIRGYLNLNNLEQLNRYGGPVLMYRRTRDEIISTQESAQIVSNRGNDLLIGFLKHRFPKLVTEETLWALRDWLSGDRGHQMVLWNEGGVDEDACMEKFATYIRDHGPSFPMLIGDGLNVDVKIQLVLFLARKHMVDFNSTHCTPLPSGLFQAPWDLIQAADPNGRGADGFCRVSADMCGPPPSGDAP</sequence>
<dbReference type="FunFam" id="3.40.50.1820:FF:000074">
    <property type="entry name" value="Abhydrolase domain containing 16A"/>
    <property type="match status" value="1"/>
</dbReference>
<dbReference type="EMBL" id="GEFH01004603">
    <property type="protein sequence ID" value="JAP63978.1"/>
    <property type="molecule type" value="mRNA"/>
</dbReference>
<comment type="similarity">
    <text evidence="1">Belongs to the AB hydrolase superfamily. ABHD16 family.</text>
</comment>
<dbReference type="InterPro" id="IPR054518">
    <property type="entry name" value="ABHD16_N"/>
</dbReference>
<dbReference type="Pfam" id="PF00561">
    <property type="entry name" value="Abhydrolase_1"/>
    <property type="match status" value="1"/>
</dbReference>
<dbReference type="GO" id="GO:0004620">
    <property type="term" value="F:phospholipase activity"/>
    <property type="evidence" value="ECO:0007669"/>
    <property type="project" value="TreeGrafter"/>
</dbReference>
<dbReference type="GO" id="GO:0006660">
    <property type="term" value="P:phosphatidylserine catabolic process"/>
    <property type="evidence" value="ECO:0007669"/>
    <property type="project" value="TreeGrafter"/>
</dbReference>